<gene>
    <name evidence="1" type="ORF">ACFSB2_22425</name>
</gene>
<evidence type="ECO:0000313" key="2">
    <source>
        <dbReference type="Proteomes" id="UP001597079"/>
    </source>
</evidence>
<proteinExistence type="predicted"/>
<comment type="caution">
    <text evidence="1">The sequence shown here is derived from an EMBL/GenBank/DDBJ whole genome shotgun (WGS) entry which is preliminary data.</text>
</comment>
<protein>
    <submittedName>
        <fullName evidence="1">Uncharacterized protein</fullName>
    </submittedName>
</protein>
<dbReference type="Proteomes" id="UP001597079">
    <property type="component" value="Unassembled WGS sequence"/>
</dbReference>
<accession>A0ABW4JRF5</accession>
<keyword evidence="2" id="KW-1185">Reference proteome</keyword>
<evidence type="ECO:0000313" key="1">
    <source>
        <dbReference type="EMBL" id="MFD1677422.1"/>
    </source>
</evidence>
<reference evidence="2" key="1">
    <citation type="journal article" date="2019" name="Int. J. Syst. Evol. Microbiol.">
        <title>The Global Catalogue of Microorganisms (GCM) 10K type strain sequencing project: providing services to taxonomists for standard genome sequencing and annotation.</title>
        <authorList>
            <consortium name="The Broad Institute Genomics Platform"/>
            <consortium name="The Broad Institute Genome Sequencing Center for Infectious Disease"/>
            <person name="Wu L."/>
            <person name="Ma J."/>
        </authorList>
    </citation>
    <scope>NUCLEOTIDE SEQUENCE [LARGE SCALE GENOMIC DNA]</scope>
    <source>
        <strain evidence="2">CGMCC 1.12286</strain>
    </source>
</reference>
<dbReference type="EMBL" id="JBHUCX010000092">
    <property type="protein sequence ID" value="MFD1677422.1"/>
    <property type="molecule type" value="Genomic_DNA"/>
</dbReference>
<sequence>MAKQLGRADKWMIALSELSGRFGVALVEYYDGARITDAKSGKILGTNLAYLCGLYTAHRPRTKKHKDNGTATQGARDVQGFVAALTSLSSVFGVLLELRFAPMMLVDVETMEPLGRLVNLSEGGYTVAELLPV</sequence>
<name>A0ABW4JRF5_9BACL</name>
<dbReference type="RefSeq" id="WP_377945316.1">
    <property type="nucleotide sequence ID" value="NZ_JBHUCX010000092.1"/>
</dbReference>
<organism evidence="1 2">
    <name type="scientific">Alicyclobacillus fodiniaquatilis</name>
    <dbReference type="NCBI Taxonomy" id="1661150"/>
    <lineage>
        <taxon>Bacteria</taxon>
        <taxon>Bacillati</taxon>
        <taxon>Bacillota</taxon>
        <taxon>Bacilli</taxon>
        <taxon>Bacillales</taxon>
        <taxon>Alicyclobacillaceae</taxon>
        <taxon>Alicyclobacillus</taxon>
    </lineage>
</organism>